<name>A0A822XTQ3_NELNU</name>
<organism evidence="2 3">
    <name type="scientific">Nelumbo nucifera</name>
    <name type="common">Sacred lotus</name>
    <dbReference type="NCBI Taxonomy" id="4432"/>
    <lineage>
        <taxon>Eukaryota</taxon>
        <taxon>Viridiplantae</taxon>
        <taxon>Streptophyta</taxon>
        <taxon>Embryophyta</taxon>
        <taxon>Tracheophyta</taxon>
        <taxon>Spermatophyta</taxon>
        <taxon>Magnoliopsida</taxon>
        <taxon>Proteales</taxon>
        <taxon>Nelumbonaceae</taxon>
        <taxon>Nelumbo</taxon>
    </lineage>
</organism>
<comment type="caution">
    <text evidence="2">The sequence shown here is derived from an EMBL/GenBank/DDBJ whole genome shotgun (WGS) entry which is preliminary data.</text>
</comment>
<keyword evidence="3" id="KW-1185">Reference proteome</keyword>
<proteinExistence type="predicted"/>
<evidence type="ECO:0000313" key="2">
    <source>
        <dbReference type="EMBL" id="DAD23103.1"/>
    </source>
</evidence>
<keyword evidence="1" id="KW-1133">Transmembrane helix</keyword>
<gene>
    <name evidence="2" type="ORF">HUJ06_024566</name>
</gene>
<evidence type="ECO:0000256" key="1">
    <source>
        <dbReference type="SAM" id="Phobius"/>
    </source>
</evidence>
<accession>A0A822XTQ3</accession>
<dbReference type="EMBL" id="DUZY01000001">
    <property type="protein sequence ID" value="DAD23103.1"/>
    <property type="molecule type" value="Genomic_DNA"/>
</dbReference>
<dbReference type="Proteomes" id="UP000607653">
    <property type="component" value="Unassembled WGS sequence"/>
</dbReference>
<evidence type="ECO:0000313" key="3">
    <source>
        <dbReference type="Proteomes" id="UP000607653"/>
    </source>
</evidence>
<protein>
    <submittedName>
        <fullName evidence="2">Uncharacterized protein</fullName>
    </submittedName>
</protein>
<keyword evidence="1" id="KW-0472">Membrane</keyword>
<dbReference type="AlphaFoldDB" id="A0A822XTQ3"/>
<sequence length="149" mass="17061">MIALLYLRKLERIIAAEIVDLSPLDISFGCSYHSGGYGRAGLLAFCTGVLLVKHIVGCVRARNNIKRRSVAVYHYILHNFAAIEQVFFIYMCTRRNGFLEAGKLQGKELMRSREKCRCSNYGRLEFQKLYLVLCFEDNLSCSSFEIMSQ</sequence>
<feature type="transmembrane region" description="Helical" evidence="1">
    <location>
        <begin position="40"/>
        <end position="59"/>
    </location>
</feature>
<keyword evidence="1" id="KW-0812">Transmembrane</keyword>
<reference evidence="2 3" key="1">
    <citation type="journal article" date="2020" name="Mol. Biol. Evol.">
        <title>Distinct Expression and Methylation Patterns for Genes with Different Fates following a Single Whole-Genome Duplication in Flowering Plants.</title>
        <authorList>
            <person name="Shi T."/>
            <person name="Rahmani R.S."/>
            <person name="Gugger P.F."/>
            <person name="Wang M."/>
            <person name="Li H."/>
            <person name="Zhang Y."/>
            <person name="Li Z."/>
            <person name="Wang Q."/>
            <person name="Van de Peer Y."/>
            <person name="Marchal K."/>
            <person name="Chen J."/>
        </authorList>
    </citation>
    <scope>NUCLEOTIDE SEQUENCE [LARGE SCALE GENOMIC DNA]</scope>
    <source>
        <tissue evidence="2">Leaf</tissue>
    </source>
</reference>